<sequence length="108" mass="11489">MALRSVGSTFASLASKRFSSAAAAASAAPAGEIGVLDFLKSVGKGVDVHAEKIAKEVGGFQELLVTRTRALKKLGISCKQRKLILRYTQKCREGVWKPKVATTTAPKQ</sequence>
<organism evidence="1 2">
    <name type="scientific">Diphasiastrum complanatum</name>
    <name type="common">Issler's clubmoss</name>
    <name type="synonym">Lycopodium complanatum</name>
    <dbReference type="NCBI Taxonomy" id="34168"/>
    <lineage>
        <taxon>Eukaryota</taxon>
        <taxon>Viridiplantae</taxon>
        <taxon>Streptophyta</taxon>
        <taxon>Embryophyta</taxon>
        <taxon>Tracheophyta</taxon>
        <taxon>Lycopodiopsida</taxon>
        <taxon>Lycopodiales</taxon>
        <taxon>Lycopodiaceae</taxon>
        <taxon>Lycopodioideae</taxon>
        <taxon>Diphasiastrum</taxon>
    </lineage>
</organism>
<reference evidence="2" key="1">
    <citation type="journal article" date="2024" name="Proc. Natl. Acad. Sci. U.S.A.">
        <title>Extraordinary preservation of gene collinearity over three hundred million years revealed in homosporous lycophytes.</title>
        <authorList>
            <person name="Li C."/>
            <person name="Wickell D."/>
            <person name="Kuo L.Y."/>
            <person name="Chen X."/>
            <person name="Nie B."/>
            <person name="Liao X."/>
            <person name="Peng D."/>
            <person name="Ji J."/>
            <person name="Jenkins J."/>
            <person name="Williams M."/>
            <person name="Shu S."/>
            <person name="Plott C."/>
            <person name="Barry K."/>
            <person name="Rajasekar S."/>
            <person name="Grimwood J."/>
            <person name="Han X."/>
            <person name="Sun S."/>
            <person name="Hou Z."/>
            <person name="He W."/>
            <person name="Dai G."/>
            <person name="Sun C."/>
            <person name="Schmutz J."/>
            <person name="Leebens-Mack J.H."/>
            <person name="Li F.W."/>
            <person name="Wang L."/>
        </authorList>
    </citation>
    <scope>NUCLEOTIDE SEQUENCE [LARGE SCALE GENOMIC DNA]</scope>
    <source>
        <strain evidence="2">cv. PW_Plant_1</strain>
    </source>
</reference>
<keyword evidence="2" id="KW-1185">Reference proteome</keyword>
<protein>
    <submittedName>
        <fullName evidence="1">Uncharacterized protein</fullName>
    </submittedName>
</protein>
<evidence type="ECO:0000313" key="1">
    <source>
        <dbReference type="EMBL" id="KAJ7532231.1"/>
    </source>
</evidence>
<gene>
    <name evidence="1" type="ORF">O6H91_14G078500</name>
</gene>
<accession>A0ACC2BR55</accession>
<proteinExistence type="predicted"/>
<dbReference type="Proteomes" id="UP001162992">
    <property type="component" value="Chromosome 14"/>
</dbReference>
<comment type="caution">
    <text evidence="1">The sequence shown here is derived from an EMBL/GenBank/DDBJ whole genome shotgun (WGS) entry which is preliminary data.</text>
</comment>
<dbReference type="EMBL" id="CM055105">
    <property type="protein sequence ID" value="KAJ7532231.1"/>
    <property type="molecule type" value="Genomic_DNA"/>
</dbReference>
<evidence type="ECO:0000313" key="2">
    <source>
        <dbReference type="Proteomes" id="UP001162992"/>
    </source>
</evidence>
<name>A0ACC2BR55_DIPCM</name>